<feature type="domain" description="RNase III" evidence="7">
    <location>
        <begin position="17"/>
        <end position="116"/>
    </location>
</feature>
<keyword evidence="5 6" id="KW-0378">Hydrolase</keyword>
<evidence type="ECO:0000259" key="7">
    <source>
        <dbReference type="Pfam" id="PF00636"/>
    </source>
</evidence>
<keyword evidence="6" id="KW-0963">Cytoplasm</keyword>
<dbReference type="EMBL" id="JABZRD010000003">
    <property type="protein sequence ID" value="MBF1282923.1"/>
    <property type="molecule type" value="Genomic_DNA"/>
</dbReference>
<accession>A0A930DL75</accession>
<dbReference type="InterPro" id="IPR008226">
    <property type="entry name" value="Mini3_fam"/>
</dbReference>
<dbReference type="InterPro" id="IPR000999">
    <property type="entry name" value="RNase_III_dom"/>
</dbReference>
<dbReference type="SUPFAM" id="SSF69065">
    <property type="entry name" value="RNase III domain-like"/>
    <property type="match status" value="1"/>
</dbReference>
<keyword evidence="2 6" id="KW-0698">rRNA processing</keyword>
<evidence type="ECO:0000256" key="6">
    <source>
        <dbReference type="HAMAP-Rule" id="MF_01468"/>
    </source>
</evidence>
<dbReference type="PIRSF" id="PIRSF005520">
    <property type="entry name" value="UCP005520"/>
    <property type="match status" value="1"/>
</dbReference>
<evidence type="ECO:0000256" key="2">
    <source>
        <dbReference type="ARBA" id="ARBA00022552"/>
    </source>
</evidence>
<dbReference type="GO" id="GO:0019843">
    <property type="term" value="F:rRNA binding"/>
    <property type="evidence" value="ECO:0007669"/>
    <property type="project" value="UniProtKB-UniRule"/>
</dbReference>
<proteinExistence type="inferred from homology"/>
<comment type="cofactor">
    <cofactor evidence="6">
        <name>Mg(2+)</name>
        <dbReference type="ChEBI" id="CHEBI:18420"/>
    </cofactor>
</comment>
<name>A0A930DL75_9FIRM</name>
<evidence type="ECO:0000256" key="1">
    <source>
        <dbReference type="ARBA" id="ARBA00022517"/>
    </source>
</evidence>
<dbReference type="Gene3D" id="1.10.1520.10">
    <property type="entry name" value="Ribonuclease III domain"/>
    <property type="match status" value="1"/>
</dbReference>
<dbReference type="PANTHER" id="PTHR34276">
    <property type="entry name" value="MINI-RIBONUCLEASE 3"/>
    <property type="match status" value="1"/>
</dbReference>
<comment type="caution">
    <text evidence="8">The sequence shown here is derived from an EMBL/GenBank/DDBJ whole genome shotgun (WGS) entry which is preliminary data.</text>
</comment>
<comment type="function">
    <text evidence="6">Involved in correct processing of both the 5' and 3' ends of 23S rRNA precursor. Processes 30S rRNA precursor transcript even in absence of ribonuclease 3 (Rnc); Rnc processes 30S rRNA into smaller rRNA precursors.</text>
</comment>
<dbReference type="AlphaFoldDB" id="A0A930DL75"/>
<dbReference type="PANTHER" id="PTHR34276:SF1">
    <property type="entry name" value="MINI-RIBONUCLEASE 3"/>
    <property type="match status" value="1"/>
</dbReference>
<dbReference type="GO" id="GO:0004525">
    <property type="term" value="F:ribonuclease III activity"/>
    <property type="evidence" value="ECO:0007669"/>
    <property type="project" value="InterPro"/>
</dbReference>
<sequence length="139" mass="16234">MAEDLRESLAMQIPPLSLAYVGDSIYDFFIRDRLIRDFSGSLNKINSKKKDLVCAKAQSDIMEFYLEKELLTEEELSVYRRARNHKSQSRSKNSDIGDYRRATGFEAVLGYLHYQNEGERLQKLMEAGLSFLLEREERK</sequence>
<organism evidence="8 9">
    <name type="scientific">Oribacterium parvum</name>
    <dbReference type="NCBI Taxonomy" id="1501329"/>
    <lineage>
        <taxon>Bacteria</taxon>
        <taxon>Bacillati</taxon>
        <taxon>Bacillota</taxon>
        <taxon>Clostridia</taxon>
        <taxon>Lachnospirales</taxon>
        <taxon>Lachnospiraceae</taxon>
        <taxon>Oribacterium</taxon>
    </lineage>
</organism>
<dbReference type="EC" id="3.1.26.-" evidence="6"/>
<evidence type="ECO:0000256" key="5">
    <source>
        <dbReference type="ARBA" id="ARBA00022801"/>
    </source>
</evidence>
<evidence type="ECO:0000256" key="4">
    <source>
        <dbReference type="ARBA" id="ARBA00022759"/>
    </source>
</evidence>
<comment type="similarity">
    <text evidence="6">Belongs to the MrnC RNase family.</text>
</comment>
<dbReference type="GO" id="GO:0006364">
    <property type="term" value="P:rRNA processing"/>
    <property type="evidence" value="ECO:0007669"/>
    <property type="project" value="UniProtKB-UniRule"/>
</dbReference>
<evidence type="ECO:0000313" key="8">
    <source>
        <dbReference type="EMBL" id="MBF1282923.1"/>
    </source>
</evidence>
<keyword evidence="4 6" id="KW-0255">Endonuclease</keyword>
<feature type="active site" evidence="6">
    <location>
        <position position="23"/>
    </location>
</feature>
<keyword evidence="1 6" id="KW-0690">Ribosome biogenesis</keyword>
<keyword evidence="6" id="KW-0694">RNA-binding</keyword>
<evidence type="ECO:0000313" key="9">
    <source>
        <dbReference type="Proteomes" id="UP000709351"/>
    </source>
</evidence>
<evidence type="ECO:0000256" key="3">
    <source>
        <dbReference type="ARBA" id="ARBA00022722"/>
    </source>
</evidence>
<keyword evidence="6" id="KW-0460">Magnesium</keyword>
<protein>
    <recommendedName>
        <fullName evidence="6">Mini-ribonuclease 3</fullName>
        <shortName evidence="6">Mini-3</shortName>
        <shortName evidence="6">Mini-RNase 3</shortName>
        <ecNumber evidence="6">3.1.26.-</ecNumber>
    </recommendedName>
    <alternativeName>
        <fullName evidence="6">Mini-RNase III</fullName>
        <shortName evidence="6">Mini-III</shortName>
    </alternativeName>
</protein>
<keyword evidence="6" id="KW-0699">rRNA-binding</keyword>
<dbReference type="InterPro" id="IPR036389">
    <property type="entry name" value="RNase_III_sf"/>
</dbReference>
<dbReference type="Pfam" id="PF00636">
    <property type="entry name" value="Ribonuclease_3"/>
    <property type="match status" value="1"/>
</dbReference>
<dbReference type="Proteomes" id="UP000709351">
    <property type="component" value="Unassembled WGS sequence"/>
</dbReference>
<keyword evidence="3 6" id="KW-0540">Nuclease</keyword>
<comment type="subunit">
    <text evidence="6">Homodimer.</text>
</comment>
<reference evidence="8" key="1">
    <citation type="submission" date="2020-04" db="EMBL/GenBank/DDBJ databases">
        <title>Deep metagenomics examines the oral microbiome during advanced dental caries in children, revealing novel taxa and co-occurrences with host molecules.</title>
        <authorList>
            <person name="Baker J.L."/>
            <person name="Morton J.T."/>
            <person name="Dinis M."/>
            <person name="Alvarez R."/>
            <person name="Tran N.C."/>
            <person name="Knight R."/>
            <person name="Edlund A."/>
        </authorList>
    </citation>
    <scope>NUCLEOTIDE SEQUENCE</scope>
    <source>
        <strain evidence="8">JCVI_24_bin.2</strain>
    </source>
</reference>
<dbReference type="HAMAP" id="MF_01468">
    <property type="entry name" value="RNase_Mini_III"/>
    <property type="match status" value="1"/>
</dbReference>
<gene>
    <name evidence="6" type="primary">mrnC</name>
    <name evidence="8" type="ORF">HXM93_00100</name>
</gene>
<comment type="subcellular location">
    <subcellularLocation>
        <location evidence="6">Cytoplasm</location>
    </subcellularLocation>
</comment>
<dbReference type="GO" id="GO:0005737">
    <property type="term" value="C:cytoplasm"/>
    <property type="evidence" value="ECO:0007669"/>
    <property type="project" value="UniProtKB-SubCell"/>
</dbReference>